<gene>
    <name evidence="2" type="ORF">STAS_24176</name>
</gene>
<dbReference type="InterPro" id="IPR036574">
    <property type="entry name" value="Scorpion_toxin-like_sf"/>
</dbReference>
<accession>A0A5A7QQE9</accession>
<keyword evidence="3" id="KW-1185">Reference proteome</keyword>
<dbReference type="Proteomes" id="UP000325081">
    <property type="component" value="Unassembled WGS sequence"/>
</dbReference>
<dbReference type="EMBL" id="BKCP01007737">
    <property type="protein sequence ID" value="GER47102.1"/>
    <property type="molecule type" value="Genomic_DNA"/>
</dbReference>
<dbReference type="SUPFAM" id="SSF57095">
    <property type="entry name" value="Scorpion toxin-like"/>
    <property type="match status" value="1"/>
</dbReference>
<dbReference type="Pfam" id="PF00304">
    <property type="entry name" value="Gamma-thionin"/>
    <property type="match status" value="1"/>
</dbReference>
<organism evidence="2 3">
    <name type="scientific">Striga asiatica</name>
    <name type="common">Asiatic witchweed</name>
    <name type="synonym">Buchnera asiatica</name>
    <dbReference type="NCBI Taxonomy" id="4170"/>
    <lineage>
        <taxon>Eukaryota</taxon>
        <taxon>Viridiplantae</taxon>
        <taxon>Streptophyta</taxon>
        <taxon>Embryophyta</taxon>
        <taxon>Tracheophyta</taxon>
        <taxon>Spermatophyta</taxon>
        <taxon>Magnoliopsida</taxon>
        <taxon>eudicotyledons</taxon>
        <taxon>Gunneridae</taxon>
        <taxon>Pentapetalae</taxon>
        <taxon>asterids</taxon>
        <taxon>lamiids</taxon>
        <taxon>Lamiales</taxon>
        <taxon>Orobanchaceae</taxon>
        <taxon>Buchnereae</taxon>
        <taxon>Striga</taxon>
    </lineage>
</organism>
<dbReference type="Gene3D" id="3.30.30.10">
    <property type="entry name" value="Knottin, scorpion toxin-like"/>
    <property type="match status" value="1"/>
</dbReference>
<comment type="caution">
    <text evidence="2">The sequence shown here is derived from an EMBL/GenBank/DDBJ whole genome shotgun (WGS) entry which is preliminary data.</text>
</comment>
<evidence type="ECO:0000313" key="3">
    <source>
        <dbReference type="Proteomes" id="UP000325081"/>
    </source>
</evidence>
<proteinExistence type="predicted"/>
<evidence type="ECO:0000313" key="2">
    <source>
        <dbReference type="EMBL" id="GER47102.1"/>
    </source>
</evidence>
<evidence type="ECO:0000259" key="1">
    <source>
        <dbReference type="Pfam" id="PF00304"/>
    </source>
</evidence>
<sequence length="116" mass="13452">MWTDSTRVVQGVKETKQLQMQRSKTYRGVCADAARCKRVCLGERFVDGACFGERKRVSRAKIWVVHVLIPIKFLMDQKVDCHHAFHFSMINIVIDVMDKRPLSSLCLSSTYIRLFD</sequence>
<reference evidence="3" key="1">
    <citation type="journal article" date="2019" name="Curr. Biol.">
        <title>Genome Sequence of Striga asiatica Provides Insight into the Evolution of Plant Parasitism.</title>
        <authorList>
            <person name="Yoshida S."/>
            <person name="Kim S."/>
            <person name="Wafula E.K."/>
            <person name="Tanskanen J."/>
            <person name="Kim Y.M."/>
            <person name="Honaas L."/>
            <person name="Yang Z."/>
            <person name="Spallek T."/>
            <person name="Conn C.E."/>
            <person name="Ichihashi Y."/>
            <person name="Cheong K."/>
            <person name="Cui S."/>
            <person name="Der J.P."/>
            <person name="Gundlach H."/>
            <person name="Jiao Y."/>
            <person name="Hori C."/>
            <person name="Ishida J.K."/>
            <person name="Kasahara H."/>
            <person name="Kiba T."/>
            <person name="Kim M.S."/>
            <person name="Koo N."/>
            <person name="Laohavisit A."/>
            <person name="Lee Y.H."/>
            <person name="Lumba S."/>
            <person name="McCourt P."/>
            <person name="Mortimer J.C."/>
            <person name="Mutuku J.M."/>
            <person name="Nomura T."/>
            <person name="Sasaki-Sekimoto Y."/>
            <person name="Seto Y."/>
            <person name="Wang Y."/>
            <person name="Wakatake T."/>
            <person name="Sakakibara H."/>
            <person name="Demura T."/>
            <person name="Yamaguchi S."/>
            <person name="Yoneyama K."/>
            <person name="Manabe R.I."/>
            <person name="Nelson D.C."/>
            <person name="Schulman A.H."/>
            <person name="Timko M.P."/>
            <person name="dePamphilis C.W."/>
            <person name="Choi D."/>
            <person name="Shirasu K."/>
        </authorList>
    </citation>
    <scope>NUCLEOTIDE SEQUENCE [LARGE SCALE GENOMIC DNA]</scope>
    <source>
        <strain evidence="3">cv. UVA1</strain>
    </source>
</reference>
<protein>
    <submittedName>
        <fullName evidence="2">Defensin</fullName>
    </submittedName>
</protein>
<feature type="domain" description="Knottins-like" evidence="1">
    <location>
        <begin position="20"/>
        <end position="54"/>
    </location>
</feature>
<name>A0A5A7QQE9_STRAF</name>
<dbReference type="InterPro" id="IPR003614">
    <property type="entry name" value="Knottins"/>
</dbReference>
<dbReference type="AlphaFoldDB" id="A0A5A7QQE9"/>